<evidence type="ECO:0000256" key="1">
    <source>
        <dbReference type="ARBA" id="ARBA00022478"/>
    </source>
</evidence>
<dbReference type="Pfam" id="PF13362">
    <property type="entry name" value="Toprim_3"/>
    <property type="match status" value="1"/>
</dbReference>
<sequence>MASANDLKQRIDLHDLATRLGMERPDPSGNYRSPHRKDQNPSLSIWTGNDGMMRWKDHAGDAGGSCIDLVMYVEGLNDSGQALSRLHEIYGIEPDRPEAPKEKTQIEWVADQVLANPGPAKDYLVNERKLSAEVVDYLIARKAVGHNDWRSTQKQAGEQGHGGPAVSFIARCLHTNRVVGIDNRYFDKELNGGLKTKSQGEKMGHPWVPDLNALKRAKTVYVVESAINAASIISAFDPKATGKVPVTAVALRGLAVDTMDFRFLQNKFVVVCMDNDPPVENGPMKGRRPGPEAGWEIYEALSALNIPCLFVDHAKWPEGVNDVNDLLQQLGPATTMNKLRCYENWLIQGFPGSAPAKGCHATHARRRVTLPDHDFAVYWQYRVRPDFSSFVKLGEDEEGNEKKTFHDLAGFRIAALSRVTITSATAALTGESDSQPNTVFAASVQVPRHPGKLIRRVMQDEQLHNIDQWKRFGPIFRPAQFARMLNILERTTHMGGRDALNFVGIAWKQGKPVLNEGPDCYFSEPDKQCPYHNLSFPSGPVHQAKPVIEAYAKTMQGNSALTLLVWALGAHLKTFIGKWPHMVLQADKGTGKSTLIKRLERSIAFTMFSGQSLKSEFRLLTSISHTTHPVGWEELSAQGKRIIDLAVAQLQESYNYTVTRRGSDMLEYVLIAPVLLAGEDVPVDSLLGKVVRADLNKGKGALIPESLPRFPVKEWLQFITRYSREQVSTLYHECIEYMEKYSMAAAHDNGATRMRDNYACLLMAWRLLSEFADVPSNYNGFHNDLIQDMNSHIKETDSDREPWIWIMELILGELDAGHYRHPSHFDTVEETFCLLIRPSHIMQHIGQSPALKHIYDGLPVKSARVLKKQLLKAGVVVKDGVEKTINGRRISNMLALSIEELQQFGLAPSVPDGPDKID</sequence>
<dbReference type="GO" id="GO:0000428">
    <property type="term" value="C:DNA-directed RNA polymerase complex"/>
    <property type="evidence" value="ECO:0007669"/>
    <property type="project" value="UniProtKB-KW"/>
</dbReference>
<dbReference type="KEGG" id="salh:HMF8227_02335"/>
<dbReference type="SUPFAM" id="SSF57783">
    <property type="entry name" value="Zinc beta-ribbon"/>
    <property type="match status" value="1"/>
</dbReference>
<dbReference type="OrthoDB" id="5833576at2"/>
<dbReference type="GO" id="GO:0008270">
    <property type="term" value="F:zinc ion binding"/>
    <property type="evidence" value="ECO:0007669"/>
    <property type="project" value="InterPro"/>
</dbReference>
<keyword evidence="10" id="KW-1185">Reference proteome</keyword>
<feature type="domain" description="Toprim" evidence="8">
    <location>
        <begin position="220"/>
        <end position="332"/>
    </location>
</feature>
<keyword evidence="1" id="KW-0240">DNA-directed RNA polymerase</keyword>
<dbReference type="GO" id="GO:1990077">
    <property type="term" value="C:primosome complex"/>
    <property type="evidence" value="ECO:0007669"/>
    <property type="project" value="UniProtKB-KW"/>
</dbReference>
<organism evidence="9 10">
    <name type="scientific">Saliniradius amylolyticus</name>
    <dbReference type="NCBI Taxonomy" id="2183582"/>
    <lineage>
        <taxon>Bacteria</taxon>
        <taxon>Pseudomonadati</taxon>
        <taxon>Pseudomonadota</taxon>
        <taxon>Gammaproteobacteria</taxon>
        <taxon>Alteromonadales</taxon>
        <taxon>Alteromonadaceae</taxon>
        <taxon>Saliniradius</taxon>
    </lineage>
</organism>
<dbReference type="AlphaFoldDB" id="A0A2S2E745"/>
<dbReference type="Proteomes" id="UP000245728">
    <property type="component" value="Chromosome"/>
</dbReference>
<dbReference type="GO" id="GO:0003677">
    <property type="term" value="F:DNA binding"/>
    <property type="evidence" value="ECO:0007669"/>
    <property type="project" value="InterPro"/>
</dbReference>
<dbReference type="Gene3D" id="3.40.1360.10">
    <property type="match status" value="1"/>
</dbReference>
<keyword evidence="6" id="KW-0804">Transcription</keyword>
<evidence type="ECO:0000256" key="3">
    <source>
        <dbReference type="ARBA" id="ARBA00022679"/>
    </source>
</evidence>
<keyword evidence="2" id="KW-0639">Primosome</keyword>
<evidence type="ECO:0000256" key="4">
    <source>
        <dbReference type="ARBA" id="ARBA00022695"/>
    </source>
</evidence>
<evidence type="ECO:0000256" key="5">
    <source>
        <dbReference type="ARBA" id="ARBA00022705"/>
    </source>
</evidence>
<dbReference type="GO" id="GO:0006269">
    <property type="term" value="P:DNA replication, synthesis of primer"/>
    <property type="evidence" value="ECO:0007669"/>
    <property type="project" value="UniProtKB-KW"/>
</dbReference>
<feature type="region of interest" description="Disordered" evidence="7">
    <location>
        <begin position="15"/>
        <end position="42"/>
    </location>
</feature>
<evidence type="ECO:0000256" key="7">
    <source>
        <dbReference type="SAM" id="MobiDB-lite"/>
    </source>
</evidence>
<accession>A0A2S2E745</accession>
<evidence type="ECO:0000259" key="8">
    <source>
        <dbReference type="Pfam" id="PF13362"/>
    </source>
</evidence>
<keyword evidence="4" id="KW-0548">Nucleotidyltransferase</keyword>
<evidence type="ECO:0000256" key="2">
    <source>
        <dbReference type="ARBA" id="ARBA00022515"/>
    </source>
</evidence>
<feature type="compositionally biased region" description="Basic and acidic residues" evidence="7">
    <location>
        <begin position="15"/>
        <end position="26"/>
    </location>
</feature>
<evidence type="ECO:0000313" key="9">
    <source>
        <dbReference type="EMBL" id="AWL12787.1"/>
    </source>
</evidence>
<dbReference type="InterPro" id="IPR036977">
    <property type="entry name" value="DNA_primase_Znf_CHC2"/>
</dbReference>
<reference evidence="9 10" key="1">
    <citation type="submission" date="2018-05" db="EMBL/GenBank/DDBJ databases">
        <title>Salinimonas sp. HMF8227 Genome sequencing and assembly.</title>
        <authorList>
            <person name="Kang H."/>
            <person name="Kang J."/>
            <person name="Cha I."/>
            <person name="Kim H."/>
            <person name="Joh K."/>
        </authorList>
    </citation>
    <scope>NUCLEOTIDE SEQUENCE [LARGE SCALE GENOMIC DNA]</scope>
    <source>
        <strain evidence="9 10">HMF8227</strain>
    </source>
</reference>
<gene>
    <name evidence="9" type="ORF">HMF8227_02335</name>
</gene>
<name>A0A2S2E745_9ALTE</name>
<proteinExistence type="predicted"/>
<protein>
    <recommendedName>
        <fullName evidence="8">Toprim domain-containing protein</fullName>
    </recommendedName>
</protein>
<dbReference type="EMBL" id="CP029347">
    <property type="protein sequence ID" value="AWL12787.1"/>
    <property type="molecule type" value="Genomic_DNA"/>
</dbReference>
<evidence type="ECO:0000313" key="10">
    <source>
        <dbReference type="Proteomes" id="UP000245728"/>
    </source>
</evidence>
<dbReference type="GO" id="GO:0016779">
    <property type="term" value="F:nucleotidyltransferase activity"/>
    <property type="evidence" value="ECO:0007669"/>
    <property type="project" value="UniProtKB-KW"/>
</dbReference>
<keyword evidence="5" id="KW-0235">DNA replication</keyword>
<dbReference type="InterPro" id="IPR006171">
    <property type="entry name" value="TOPRIM_dom"/>
</dbReference>
<keyword evidence="3" id="KW-0808">Transferase</keyword>
<dbReference type="Gene3D" id="3.90.580.10">
    <property type="entry name" value="Zinc finger, CHC2-type domain"/>
    <property type="match status" value="1"/>
</dbReference>
<evidence type="ECO:0000256" key="6">
    <source>
        <dbReference type="ARBA" id="ARBA00023163"/>
    </source>
</evidence>